<feature type="chain" id="PRO_5020480395" evidence="2">
    <location>
        <begin position="23"/>
        <end position="1479"/>
    </location>
</feature>
<evidence type="ECO:0000259" key="4">
    <source>
        <dbReference type="Pfam" id="PF20041"/>
    </source>
</evidence>
<evidence type="ECO:0000256" key="2">
    <source>
        <dbReference type="SAM" id="SignalP"/>
    </source>
</evidence>
<keyword evidence="6" id="KW-1185">Reference proteome</keyword>
<sequence>MHRYRKALLLSLTALVLQPVLQPVPGSAQNLPVLSNTVPAGAATTTISGNVSGFNTSGGLNYERTFVPMLPITDAGLVGENSAPEAVKSATVYRDGFNRSILGVQRNFINVSGTMKHLVQPIDPSYKQHDISFLPYTSTTAGFNAQAFTEQAAYYNSMYPGEAGRAYAAVVNTSTAADRSVTRYEPGLSQVGQGRGTTVRTLTNAANEVRIWTVSGNDAVSNGYYAAAELFGTATTNASGAEELSYKTKGGLTVYTRKYLKNVVSGGNVLKIYGTTYYVYDALNRLRFIIPPKATETANAGVLAADVRDNLCFQYRYEDGAGRITGQRQPGEEGFTDIVYDRKDRVVLRQTPAARNPINGPQWEVTFYDHQDRVKATSLFTDGQSRAVWQQYIDNGTPGTTPNVLTYFLMHEDGEQAIPGENAIANNVMMSYTWYDDYQQADPNGAMWGSYAATLDFSGELLTHEGAETPVRSLRTEGMATGGKVRLLPSPTATAASVGQWRHSANYYDDKGRVIYSVSYDKRPDETTIHAHYTGNQFDFAGRGILTKHIIENHNVATGPVEHTELVHNLYDAVTGRPTRSRHRVDGQPWQDLAFYHYDGMGRVRKNVLGNYGEEQDMTYNVRGQLTGINEVYAETGDKQGASKTFGVSLKYDHGFSSPRYDGRTSGIVWRGAAASNAHAYGYGYDMAGRLLVADFRTRTAQAAWNNQALDYSVSKLDYDLNGNILSMDQIGMGITGPAPIDQLSYAYATNSNRLASVTDAQPEDYSRNDFQDGNSGVDYSYDANGNLTADANKGITAITYNHFNKPVHIGFNTGAYIEYSYDAGGNKIQELLSAPDGETDKTDYLGNFVYVNDQLRFALTGNGRTVFDEDGANPKEEFFVKDHLGNVRSVIDVKTYVAQEYLATYEIASANLESYIFEHHNEVRDNRLGATVANGHAARLNGSEPERRIGTAMLMHVMAGDKLELNVNSYFEGYTQEEDEPVSATEMLEGLVGVLTAGAGGLPPGESSNPDMVGQLFNPENFPAIANIQEQSTDPNLPKAFLNYILFDENMQVVPEGSGSFQATGNGVWTGIGTPQPLDIPQNGFLSVFLSNSTQIDVNSSGCLNCGDVFFDQLRVTFTRGKLKEEAHYYPFGLPIAGMGSAAPDMEPNRYKYQGNEHNTQLGLHWMNFNARQYDPQIGRFLGVDPLAAMQGQEHWSPYAAMGNNPAMLVDPWGLSPQLSKGNTQIDDHVGSGAALMARILSLYGGGSFGMGYQHSGALGTASSWGGMSAHSASVYHSHIIGMQWAAIIGEVGSTGSYVRGGTSNDGDINVTGGNSPTDQQQTSSGQGKDVYYKKNATLTMAQQAFVTTCVPAILEYAGSELKGQGETQIMITTHASYTTGKDVLMAGVSGSDIEPLIKYYFKTGNFTSYRDAIDAGHPVFTVIPISNGGHGVLVIGYNTGSGQVIYMDPMQGTTDRNTPSLFLQQYNFVLIKNTYRP</sequence>
<feature type="domain" description="DUF6443" evidence="4">
    <location>
        <begin position="80"/>
        <end position="198"/>
    </location>
</feature>
<gene>
    <name evidence="5" type="ORF">FAZ19_15795</name>
</gene>
<evidence type="ECO:0000256" key="1">
    <source>
        <dbReference type="SAM" id="MobiDB-lite"/>
    </source>
</evidence>
<evidence type="ECO:0000313" key="5">
    <source>
        <dbReference type="EMBL" id="TJY63732.1"/>
    </source>
</evidence>
<comment type="caution">
    <text evidence="5">The sequence shown here is derived from an EMBL/GenBank/DDBJ whole genome shotgun (WGS) entry which is preliminary data.</text>
</comment>
<feature type="signal peptide" evidence="2">
    <location>
        <begin position="1"/>
        <end position="22"/>
    </location>
</feature>
<dbReference type="EMBL" id="SUKA01000005">
    <property type="protein sequence ID" value="TJY63732.1"/>
    <property type="molecule type" value="Genomic_DNA"/>
</dbReference>
<dbReference type="OrthoDB" id="1191296at2"/>
<dbReference type="PROSITE" id="PS00639">
    <property type="entry name" value="THIOL_PROTEASE_HIS"/>
    <property type="match status" value="1"/>
</dbReference>
<dbReference type="InterPro" id="IPR039564">
    <property type="entry name" value="Peptidase_C39-like"/>
</dbReference>
<evidence type="ECO:0000259" key="3">
    <source>
        <dbReference type="Pfam" id="PF13529"/>
    </source>
</evidence>
<feature type="domain" description="Peptidase C39-like" evidence="3">
    <location>
        <begin position="1351"/>
        <end position="1452"/>
    </location>
</feature>
<keyword evidence="2" id="KW-0732">Signal</keyword>
<dbReference type="NCBIfam" id="TIGR03696">
    <property type="entry name" value="Rhs_assc_core"/>
    <property type="match status" value="1"/>
</dbReference>
<protein>
    <submittedName>
        <fullName evidence="5">Uncharacterized protein</fullName>
    </submittedName>
</protein>
<proteinExistence type="predicted"/>
<dbReference type="Pfam" id="PF13529">
    <property type="entry name" value="Peptidase_C39_2"/>
    <property type="match status" value="1"/>
</dbReference>
<reference evidence="5 6" key="1">
    <citation type="submission" date="2019-04" db="EMBL/GenBank/DDBJ databases">
        <title>Sphingobacterium olei sp. nov., isolated from oil-contaminated soil.</title>
        <authorList>
            <person name="Liu B."/>
        </authorList>
    </citation>
    <scope>NUCLEOTIDE SEQUENCE [LARGE SCALE GENOMIC DNA]</scope>
    <source>
        <strain evidence="5 6">Y3L14</strain>
    </source>
</reference>
<feature type="region of interest" description="Disordered" evidence="1">
    <location>
        <begin position="1301"/>
        <end position="1328"/>
    </location>
</feature>
<dbReference type="InterPro" id="IPR045619">
    <property type="entry name" value="DUF6443"/>
</dbReference>
<dbReference type="InterPro" id="IPR022385">
    <property type="entry name" value="Rhs_assc_core"/>
</dbReference>
<dbReference type="InterPro" id="IPR025660">
    <property type="entry name" value="Pept_his_AS"/>
</dbReference>
<organism evidence="5 6">
    <name type="scientific">Sphingobacterium alkalisoli</name>
    <dbReference type="NCBI Taxonomy" id="1874115"/>
    <lineage>
        <taxon>Bacteria</taxon>
        <taxon>Pseudomonadati</taxon>
        <taxon>Bacteroidota</taxon>
        <taxon>Sphingobacteriia</taxon>
        <taxon>Sphingobacteriales</taxon>
        <taxon>Sphingobacteriaceae</taxon>
        <taxon>Sphingobacterium</taxon>
    </lineage>
</organism>
<name>A0A4U0H0K9_9SPHI</name>
<accession>A0A4U0H0K9</accession>
<dbReference type="Gene3D" id="2.180.10.10">
    <property type="entry name" value="RHS repeat-associated core"/>
    <property type="match status" value="2"/>
</dbReference>
<dbReference type="Pfam" id="PF20041">
    <property type="entry name" value="DUF6443"/>
    <property type="match status" value="1"/>
</dbReference>
<evidence type="ECO:0000313" key="6">
    <source>
        <dbReference type="Proteomes" id="UP000309872"/>
    </source>
</evidence>
<dbReference type="Proteomes" id="UP000309872">
    <property type="component" value="Unassembled WGS sequence"/>
</dbReference>